<dbReference type="PANTHER" id="PTHR48407:SF1">
    <property type="entry name" value="CRANIOFACIAL DEVELOPMENT PROTEIN 1"/>
    <property type="match status" value="1"/>
</dbReference>
<evidence type="ECO:0000259" key="4">
    <source>
        <dbReference type="PROSITE" id="PS51279"/>
    </source>
</evidence>
<dbReference type="PANTHER" id="PTHR48407">
    <property type="entry name" value="CRANIOFACIAL DEVELOPMENT PROTEIN 1"/>
    <property type="match status" value="1"/>
</dbReference>
<dbReference type="AlphaFoldDB" id="A0A1W0X5G0"/>
<dbReference type="PROSITE" id="PS51279">
    <property type="entry name" value="BCNT_C"/>
    <property type="match status" value="1"/>
</dbReference>
<keyword evidence="6" id="KW-1185">Reference proteome</keyword>
<evidence type="ECO:0000313" key="5">
    <source>
        <dbReference type="EMBL" id="OQV22581.1"/>
    </source>
</evidence>
<evidence type="ECO:0000256" key="2">
    <source>
        <dbReference type="ARBA" id="ARBA00030244"/>
    </source>
</evidence>
<organism evidence="5 6">
    <name type="scientific">Hypsibius exemplaris</name>
    <name type="common">Freshwater tardigrade</name>
    <dbReference type="NCBI Taxonomy" id="2072580"/>
    <lineage>
        <taxon>Eukaryota</taxon>
        <taxon>Metazoa</taxon>
        <taxon>Ecdysozoa</taxon>
        <taxon>Tardigrada</taxon>
        <taxon>Eutardigrada</taxon>
        <taxon>Parachela</taxon>
        <taxon>Hypsibioidea</taxon>
        <taxon>Hypsibiidae</taxon>
        <taxon>Hypsibius</taxon>
    </lineage>
</organism>
<dbReference type="Pfam" id="PF07572">
    <property type="entry name" value="BCNT"/>
    <property type="match status" value="1"/>
</dbReference>
<sequence length="250" mass="26936">MAHPFRRGAQGDSSESSDDDDYVPPEQVEVEDDETDSAGADLEPSSGGDTDLDVGKRKRKRKVRGRYFRLKKRQKTDGDTSDNNDETTSNETLLSLPLKSTSTTVLSPGTTSDSKSGGDQSSSPSPAGALSGIEPRLSARLNGLPLSHSALPAKEERPARHTPPKVPVTAGPSKSTLGSALAKLAGRKKPSVLEKSQAHWKEYKSAEKLEEELTSHNKGKGGYLDRKDFLERANVREFEFGLNSKSAGSK</sequence>
<proteinExistence type="predicted"/>
<gene>
    <name evidence="5" type="ORF">BV898_03407</name>
</gene>
<evidence type="ECO:0000256" key="1">
    <source>
        <dbReference type="ARBA" id="ARBA00019033"/>
    </source>
</evidence>
<dbReference type="InterPro" id="IPR011421">
    <property type="entry name" value="BCNT-C"/>
</dbReference>
<name>A0A1W0X5G0_HYPEX</name>
<dbReference type="OrthoDB" id="445677at2759"/>
<feature type="compositionally biased region" description="Low complexity" evidence="3">
    <location>
        <begin position="92"/>
        <end position="132"/>
    </location>
</feature>
<feature type="region of interest" description="Disordered" evidence="3">
    <location>
        <begin position="1"/>
        <end position="176"/>
    </location>
</feature>
<accession>A0A1W0X5G0</accession>
<reference evidence="6" key="1">
    <citation type="submission" date="2017-01" db="EMBL/GenBank/DDBJ databases">
        <title>Comparative genomics of anhydrobiosis in the tardigrade Hypsibius dujardini.</title>
        <authorList>
            <person name="Yoshida Y."/>
            <person name="Koutsovoulos G."/>
            <person name="Laetsch D."/>
            <person name="Stevens L."/>
            <person name="Kumar S."/>
            <person name="Horikawa D."/>
            <person name="Ishino K."/>
            <person name="Komine S."/>
            <person name="Tomita M."/>
            <person name="Blaxter M."/>
            <person name="Arakawa K."/>
        </authorList>
    </citation>
    <scope>NUCLEOTIDE SEQUENCE [LARGE SCALE GENOMIC DNA]</scope>
    <source>
        <strain evidence="6">Z151</strain>
    </source>
</reference>
<protein>
    <recommendedName>
        <fullName evidence="1">Craniofacial development protein 1</fullName>
    </recommendedName>
    <alternativeName>
        <fullName evidence="2">Bucentaur</fullName>
    </alternativeName>
</protein>
<feature type="compositionally biased region" description="Acidic residues" evidence="3">
    <location>
        <begin position="15"/>
        <end position="36"/>
    </location>
</feature>
<dbReference type="Proteomes" id="UP000192578">
    <property type="component" value="Unassembled WGS sequence"/>
</dbReference>
<dbReference type="InterPro" id="IPR027124">
    <property type="entry name" value="Swc5/CFDP1/2"/>
</dbReference>
<feature type="domain" description="BCNT-C" evidence="4">
    <location>
        <begin position="171"/>
        <end position="250"/>
    </location>
</feature>
<dbReference type="EMBL" id="MTYJ01000016">
    <property type="protein sequence ID" value="OQV22581.1"/>
    <property type="molecule type" value="Genomic_DNA"/>
</dbReference>
<evidence type="ECO:0000313" key="6">
    <source>
        <dbReference type="Proteomes" id="UP000192578"/>
    </source>
</evidence>
<evidence type="ECO:0000256" key="3">
    <source>
        <dbReference type="SAM" id="MobiDB-lite"/>
    </source>
</evidence>
<comment type="caution">
    <text evidence="5">The sequence shown here is derived from an EMBL/GenBank/DDBJ whole genome shotgun (WGS) entry which is preliminary data.</text>
</comment>
<feature type="compositionally biased region" description="Basic residues" evidence="3">
    <location>
        <begin position="56"/>
        <end position="74"/>
    </location>
</feature>